<comment type="caution">
    <text evidence="1">The sequence shown here is derived from an EMBL/GenBank/DDBJ whole genome shotgun (WGS) entry which is preliminary data.</text>
</comment>
<dbReference type="Proteomes" id="UP000503820">
    <property type="component" value="Unassembled WGS sequence"/>
</dbReference>
<accession>A0A7J0BVK9</accession>
<name>A0A7J0BVK9_9BACT</name>
<organism evidence="1 2">
    <name type="scientific">Desulfovibrio psychrotolerans</name>
    <dbReference type="NCBI Taxonomy" id="415242"/>
    <lineage>
        <taxon>Bacteria</taxon>
        <taxon>Pseudomonadati</taxon>
        <taxon>Thermodesulfobacteriota</taxon>
        <taxon>Desulfovibrionia</taxon>
        <taxon>Desulfovibrionales</taxon>
        <taxon>Desulfovibrionaceae</taxon>
        <taxon>Desulfovibrio</taxon>
    </lineage>
</organism>
<keyword evidence="2" id="KW-1185">Reference proteome</keyword>
<sequence>MRSKKFTVKGVEVTVSTGKNEDGNTAIILSTNAKRDAVIKTVLVVEPAGYLDQVFDRVGLSLVTEWVSDLMKSPISLLLETCEEDIHANAHP</sequence>
<dbReference type="AlphaFoldDB" id="A0A7J0BVK9"/>
<evidence type="ECO:0000313" key="1">
    <source>
        <dbReference type="EMBL" id="GFM37703.1"/>
    </source>
</evidence>
<proteinExistence type="predicted"/>
<evidence type="ECO:0000313" key="2">
    <source>
        <dbReference type="Proteomes" id="UP000503820"/>
    </source>
</evidence>
<protein>
    <submittedName>
        <fullName evidence="1">Uncharacterized protein</fullName>
    </submittedName>
</protein>
<dbReference type="EMBL" id="BLVP01000009">
    <property type="protein sequence ID" value="GFM37703.1"/>
    <property type="molecule type" value="Genomic_DNA"/>
</dbReference>
<dbReference type="RefSeq" id="WP_174410343.1">
    <property type="nucleotide sequence ID" value="NZ_BLVP01000009.1"/>
</dbReference>
<reference evidence="1 2" key="1">
    <citation type="submission" date="2020-05" db="EMBL/GenBank/DDBJ databases">
        <title>Draft genome sequence of Desulfovibrio psychrotolerans JS1T.</title>
        <authorList>
            <person name="Ueno A."/>
            <person name="Tamazawa S."/>
            <person name="Tamamura S."/>
            <person name="Murakami T."/>
            <person name="Kiyama T."/>
            <person name="Inomata H."/>
            <person name="Amano Y."/>
            <person name="Miyakawa K."/>
            <person name="Tamaki H."/>
            <person name="Naganuma T."/>
            <person name="Kaneko K."/>
        </authorList>
    </citation>
    <scope>NUCLEOTIDE SEQUENCE [LARGE SCALE GENOMIC DNA]</scope>
    <source>
        <strain evidence="1 2">JS1</strain>
    </source>
</reference>
<gene>
    <name evidence="1" type="ORF">DSM19430T_23870</name>
</gene>